<dbReference type="Pfam" id="PF00501">
    <property type="entry name" value="AMP-binding"/>
    <property type="match status" value="1"/>
</dbReference>
<dbReference type="EMBL" id="BSQG01000004">
    <property type="protein sequence ID" value="GLU48210.1"/>
    <property type="molecule type" value="Genomic_DNA"/>
</dbReference>
<keyword evidence="3" id="KW-0436">Ligase</keyword>
<dbReference type="InterPro" id="IPR042099">
    <property type="entry name" value="ANL_N_sf"/>
</dbReference>
<dbReference type="GO" id="GO:0043041">
    <property type="term" value="P:amino acid activation for nonribosomal peptide biosynthetic process"/>
    <property type="evidence" value="ECO:0007669"/>
    <property type="project" value="TreeGrafter"/>
</dbReference>
<dbReference type="InterPro" id="IPR020459">
    <property type="entry name" value="AMP-binding"/>
</dbReference>
<feature type="domain" description="AMP-dependent synthetase/ligase" evidence="1">
    <location>
        <begin position="8"/>
        <end position="362"/>
    </location>
</feature>
<protein>
    <submittedName>
        <fullName evidence="3">D-alanine--poly(Phosphoribitol) ligase</fullName>
    </submittedName>
</protein>
<dbReference type="PROSITE" id="PS00455">
    <property type="entry name" value="AMP_BINDING"/>
    <property type="match status" value="1"/>
</dbReference>
<dbReference type="RefSeq" id="WP_285759660.1">
    <property type="nucleotide sequence ID" value="NZ_BSQG01000004.1"/>
</dbReference>
<keyword evidence="4" id="KW-1185">Reference proteome</keyword>
<dbReference type="NCBIfam" id="TIGR01733">
    <property type="entry name" value="AA-adenyl-dom"/>
    <property type="match status" value="1"/>
</dbReference>
<dbReference type="InterPro" id="IPR000873">
    <property type="entry name" value="AMP-dep_synth/lig_dom"/>
</dbReference>
<dbReference type="GO" id="GO:0005737">
    <property type="term" value="C:cytoplasm"/>
    <property type="evidence" value="ECO:0007669"/>
    <property type="project" value="TreeGrafter"/>
</dbReference>
<dbReference type="PANTHER" id="PTHR45527:SF1">
    <property type="entry name" value="FATTY ACID SYNTHASE"/>
    <property type="match status" value="1"/>
</dbReference>
<dbReference type="InterPro" id="IPR010071">
    <property type="entry name" value="AA_adenyl_dom"/>
</dbReference>
<dbReference type="GO" id="GO:0016874">
    <property type="term" value="F:ligase activity"/>
    <property type="evidence" value="ECO:0007669"/>
    <property type="project" value="UniProtKB-KW"/>
</dbReference>
<dbReference type="AlphaFoldDB" id="A0A9W6P6R6"/>
<feature type="domain" description="AMP-binding enzyme C-terminal" evidence="2">
    <location>
        <begin position="406"/>
        <end position="480"/>
    </location>
</feature>
<organism evidence="3 4">
    <name type="scientific">Nocardiopsis ansamitocini</name>
    <dbReference type="NCBI Taxonomy" id="1670832"/>
    <lineage>
        <taxon>Bacteria</taxon>
        <taxon>Bacillati</taxon>
        <taxon>Actinomycetota</taxon>
        <taxon>Actinomycetes</taxon>
        <taxon>Streptosporangiales</taxon>
        <taxon>Nocardiopsidaceae</taxon>
        <taxon>Nocardiopsis</taxon>
    </lineage>
</organism>
<dbReference type="Gene3D" id="3.40.50.12780">
    <property type="entry name" value="N-terminal domain of ligase-like"/>
    <property type="match status" value="1"/>
</dbReference>
<dbReference type="Pfam" id="PF13193">
    <property type="entry name" value="AMP-binding_C"/>
    <property type="match status" value="1"/>
</dbReference>
<evidence type="ECO:0000259" key="1">
    <source>
        <dbReference type="Pfam" id="PF00501"/>
    </source>
</evidence>
<evidence type="ECO:0000313" key="4">
    <source>
        <dbReference type="Proteomes" id="UP001165092"/>
    </source>
</evidence>
<dbReference type="PRINTS" id="PR00154">
    <property type="entry name" value="AMPBINDING"/>
</dbReference>
<proteinExistence type="predicted"/>
<dbReference type="InterPro" id="IPR045851">
    <property type="entry name" value="AMP-bd_C_sf"/>
</dbReference>
<dbReference type="PANTHER" id="PTHR45527">
    <property type="entry name" value="NONRIBOSOMAL PEPTIDE SYNTHETASE"/>
    <property type="match status" value="1"/>
</dbReference>
<dbReference type="InterPro" id="IPR020845">
    <property type="entry name" value="AMP-binding_CS"/>
</dbReference>
<sequence>MRLEALVRAAARRTPHARAVVDATAAFTYRDLDTEADRLAAALAGLGVGAGDRVAMWMTKSVHAVAVTQAALRLGAAYVPIDPGAPLERARHIIDDCAAAAVATDTPRLRILTEAGAHTALLCADSLHVGDVPGSTPAPLPALDGPGDLAYILYTSGSTGRPKGVCLSHANAMAFVDWAAAELRLTATDRLSCHAPLHFDLSVFDLYTAFRSGACVYLVPEDAAYAARSLVRFAQDNEITVWYSVPSALMLMALYGGLLHTPLPALRVVAFAGEPYPLPHLRRLRAHLPHARLFNFYGPTETNVCTFWEVDQIPADRIHPVAIGRACCDNEVWAVDENGDRVEAGEEGELVVRGPTVMLGYWGRAPQTGPYPTGDRVVEDSKGDYHYLGRNDSMVKVRGHRMELGEIESVLHDHPHLAAAAVVVTGAGLEARLVAFLVPAGSHRPDIVDLKSHCATRLPRSMVIDAAHYLRALPRTPNGKVDRRVLAAQPPPHRHP</sequence>
<accession>A0A9W6P6R6</accession>
<dbReference type="Proteomes" id="UP001165092">
    <property type="component" value="Unassembled WGS sequence"/>
</dbReference>
<reference evidence="3" key="1">
    <citation type="submission" date="2023-02" db="EMBL/GenBank/DDBJ databases">
        <title>Nocardiopsis ansamitocini NBRC 112285.</title>
        <authorList>
            <person name="Ichikawa N."/>
            <person name="Sato H."/>
            <person name="Tonouchi N."/>
        </authorList>
    </citation>
    <scope>NUCLEOTIDE SEQUENCE</scope>
    <source>
        <strain evidence="3">NBRC 112285</strain>
    </source>
</reference>
<dbReference type="Gene3D" id="3.30.300.30">
    <property type="match status" value="1"/>
</dbReference>
<dbReference type="InterPro" id="IPR025110">
    <property type="entry name" value="AMP-bd_C"/>
</dbReference>
<dbReference type="GO" id="GO:0044550">
    <property type="term" value="P:secondary metabolite biosynthetic process"/>
    <property type="evidence" value="ECO:0007669"/>
    <property type="project" value="TreeGrafter"/>
</dbReference>
<dbReference type="SUPFAM" id="SSF56801">
    <property type="entry name" value="Acetyl-CoA synthetase-like"/>
    <property type="match status" value="1"/>
</dbReference>
<comment type="caution">
    <text evidence="3">The sequence shown here is derived from an EMBL/GenBank/DDBJ whole genome shotgun (WGS) entry which is preliminary data.</text>
</comment>
<name>A0A9W6P6R6_9ACTN</name>
<gene>
    <name evidence="3" type="ORF">Nans01_25610</name>
</gene>
<evidence type="ECO:0000259" key="2">
    <source>
        <dbReference type="Pfam" id="PF13193"/>
    </source>
</evidence>
<dbReference type="GO" id="GO:0031177">
    <property type="term" value="F:phosphopantetheine binding"/>
    <property type="evidence" value="ECO:0007669"/>
    <property type="project" value="TreeGrafter"/>
</dbReference>
<evidence type="ECO:0000313" key="3">
    <source>
        <dbReference type="EMBL" id="GLU48210.1"/>
    </source>
</evidence>